<comment type="caution">
    <text evidence="7">The sequence shown here is derived from an EMBL/GenBank/DDBJ whole genome shotgun (WGS) entry which is preliminary data.</text>
</comment>
<name>A0A1G1SV33_9BACT</name>
<keyword evidence="1" id="KW-0597">Phosphoprotein</keyword>
<dbReference type="PANTHER" id="PTHR34139">
    <property type="entry name" value="UPF0331 PROTEIN MJ0127"/>
    <property type="match status" value="1"/>
</dbReference>
<dbReference type="GO" id="GO:0000166">
    <property type="term" value="F:nucleotide binding"/>
    <property type="evidence" value="ECO:0007669"/>
    <property type="project" value="UniProtKB-KW"/>
</dbReference>
<evidence type="ECO:0000256" key="4">
    <source>
        <dbReference type="ARBA" id="ARBA00022741"/>
    </source>
</evidence>
<keyword evidence="8" id="KW-1185">Reference proteome</keyword>
<evidence type="ECO:0000256" key="6">
    <source>
        <dbReference type="ARBA" id="ARBA00024207"/>
    </source>
</evidence>
<comment type="similarity">
    <text evidence="6">Belongs to the HepT RNase toxin family.</text>
</comment>
<dbReference type="OrthoDB" id="955324at2"/>
<reference evidence="7 8" key="1">
    <citation type="submission" date="2016-08" db="EMBL/GenBank/DDBJ databases">
        <title>Hymenobacter coccineus sp. nov., Hymenobacter lapidarius sp. nov. and Hymenobacter glacialis sp. nov., isolated from Antarctic soil.</title>
        <authorList>
            <person name="Sedlacek I."/>
            <person name="Kralova S."/>
            <person name="Kyrova K."/>
            <person name="Maslanova I."/>
            <person name="Stankova E."/>
            <person name="Vrbovska V."/>
            <person name="Nemec M."/>
            <person name="Bartak M."/>
            <person name="Svec P."/>
            <person name="Busse H.-J."/>
            <person name="Pantucek R."/>
        </authorList>
    </citation>
    <scope>NUCLEOTIDE SEQUENCE [LARGE SCALE GENOMIC DNA]</scope>
    <source>
        <strain evidence="7 8">CCM 8648</strain>
    </source>
</reference>
<proteinExistence type="inferred from homology"/>
<evidence type="ECO:0000256" key="1">
    <source>
        <dbReference type="ARBA" id="ARBA00022553"/>
    </source>
</evidence>
<dbReference type="PANTHER" id="PTHR34139:SF1">
    <property type="entry name" value="RNASE MJ1380-RELATED"/>
    <property type="match status" value="1"/>
</dbReference>
<dbReference type="Gene3D" id="1.20.120.580">
    <property type="entry name" value="bsu32300-like"/>
    <property type="match status" value="1"/>
</dbReference>
<dbReference type="GO" id="GO:0016787">
    <property type="term" value="F:hydrolase activity"/>
    <property type="evidence" value="ECO:0007669"/>
    <property type="project" value="UniProtKB-KW"/>
</dbReference>
<dbReference type="RefSeq" id="WP_070735674.1">
    <property type="nucleotide sequence ID" value="NZ_MDZC01000099.1"/>
</dbReference>
<dbReference type="InterPro" id="IPR037038">
    <property type="entry name" value="HepT-like_sf"/>
</dbReference>
<dbReference type="Pfam" id="PF01934">
    <property type="entry name" value="HepT-like"/>
    <property type="match status" value="1"/>
</dbReference>
<evidence type="ECO:0000256" key="2">
    <source>
        <dbReference type="ARBA" id="ARBA00022649"/>
    </source>
</evidence>
<evidence type="ECO:0000256" key="3">
    <source>
        <dbReference type="ARBA" id="ARBA00022722"/>
    </source>
</evidence>
<keyword evidence="2" id="KW-1277">Toxin-antitoxin system</keyword>
<protein>
    <recommendedName>
        <fullName evidence="9">DUF86 domain-containing protein</fullName>
    </recommendedName>
</protein>
<evidence type="ECO:0008006" key="9">
    <source>
        <dbReference type="Google" id="ProtNLM"/>
    </source>
</evidence>
<gene>
    <name evidence="7" type="ORF">BEN48_17605</name>
</gene>
<evidence type="ECO:0000313" key="8">
    <source>
        <dbReference type="Proteomes" id="UP000177791"/>
    </source>
</evidence>
<evidence type="ECO:0000256" key="5">
    <source>
        <dbReference type="ARBA" id="ARBA00022801"/>
    </source>
</evidence>
<dbReference type="EMBL" id="MDZC01000099">
    <property type="protein sequence ID" value="OGX82464.1"/>
    <property type="molecule type" value="Genomic_DNA"/>
</dbReference>
<dbReference type="GO" id="GO:0004540">
    <property type="term" value="F:RNA nuclease activity"/>
    <property type="evidence" value="ECO:0007669"/>
    <property type="project" value="InterPro"/>
</dbReference>
<keyword evidence="3" id="KW-0540">Nuclease</keyword>
<accession>A0A1G1SV33</accession>
<dbReference type="Proteomes" id="UP000177791">
    <property type="component" value="Unassembled WGS sequence"/>
</dbReference>
<organism evidence="7 8">
    <name type="scientific">Hymenobacter glacialis</name>
    <dbReference type="NCBI Taxonomy" id="1908236"/>
    <lineage>
        <taxon>Bacteria</taxon>
        <taxon>Pseudomonadati</taxon>
        <taxon>Bacteroidota</taxon>
        <taxon>Cytophagia</taxon>
        <taxon>Cytophagales</taxon>
        <taxon>Hymenobacteraceae</taxon>
        <taxon>Hymenobacter</taxon>
    </lineage>
</organism>
<keyword evidence="5" id="KW-0378">Hydrolase</keyword>
<dbReference type="STRING" id="1908236.BEN48_17605"/>
<keyword evidence="4" id="KW-0547">Nucleotide-binding</keyword>
<dbReference type="GO" id="GO:0110001">
    <property type="term" value="C:toxin-antitoxin complex"/>
    <property type="evidence" value="ECO:0007669"/>
    <property type="project" value="InterPro"/>
</dbReference>
<dbReference type="InterPro" id="IPR051813">
    <property type="entry name" value="HepT_RNase_toxin"/>
</dbReference>
<evidence type="ECO:0000313" key="7">
    <source>
        <dbReference type="EMBL" id="OGX82464.1"/>
    </source>
</evidence>
<dbReference type="InterPro" id="IPR008201">
    <property type="entry name" value="HepT-like"/>
</dbReference>
<sequence>MSKPLDSTRLQELHYAATRVLTRLQDTNLPEFPANEDLQDIALLQLVIIGEAAARVSEATKQRYPQIEWRRAAGLRNFIVHEYAKVDFEVIWSTVTQELPGLVSELPSVLEQIITTEQIARNNSV</sequence>
<dbReference type="AlphaFoldDB" id="A0A1G1SV33"/>